<evidence type="ECO:0000313" key="3">
    <source>
        <dbReference type="EMBL" id="GAF72429.1"/>
    </source>
</evidence>
<dbReference type="AlphaFoldDB" id="X0RUB4"/>
<protein>
    <submittedName>
        <fullName evidence="3">Uncharacterized protein</fullName>
    </submittedName>
</protein>
<dbReference type="Pfam" id="PF03453">
    <property type="entry name" value="MoeA_N"/>
    <property type="match status" value="1"/>
</dbReference>
<dbReference type="PANTHER" id="PTHR10192">
    <property type="entry name" value="MOLYBDOPTERIN BIOSYNTHESIS PROTEIN"/>
    <property type="match status" value="1"/>
</dbReference>
<evidence type="ECO:0000259" key="1">
    <source>
        <dbReference type="Pfam" id="PF00994"/>
    </source>
</evidence>
<dbReference type="Gene3D" id="3.40.980.10">
    <property type="entry name" value="MoaB/Mog-like domain"/>
    <property type="match status" value="1"/>
</dbReference>
<dbReference type="Gene3D" id="2.170.190.11">
    <property type="entry name" value="Molybdopterin biosynthesis moea protein, domain 3"/>
    <property type="match status" value="1"/>
</dbReference>
<dbReference type="SUPFAM" id="SSF63882">
    <property type="entry name" value="MoeA N-terminal region -like"/>
    <property type="match status" value="1"/>
</dbReference>
<proteinExistence type="predicted"/>
<accession>X0RUB4</accession>
<feature type="domain" description="MoeA N-terminal and linker" evidence="2">
    <location>
        <begin position="20"/>
        <end position="159"/>
    </location>
</feature>
<dbReference type="InterPro" id="IPR038987">
    <property type="entry name" value="MoeA-like"/>
</dbReference>
<feature type="domain" description="MoaB/Mog" evidence="1">
    <location>
        <begin position="172"/>
        <end position="231"/>
    </location>
</feature>
<sequence length="232" mass="24150">MLLGTALGVLDEQIGDRRVPTETVPVREATGRILAVEQRSQVDLPPFDKSAVDGYAVRADDPREAYRLAGVVAAGQPGTGPLTPGTTVKVMTGAPVPAGAARVVMVEQAAEQNGLVRFENPGAAGNICKRAEDIAVGQPILAPGTRLEALHVANLIACGISEVDVARRVRVAIIATGDELVDSPAQLSAGKIMNSNGPLLFGLAQKWGLAVTSENRAPDDKPKLTVALRKAL</sequence>
<gene>
    <name evidence="3" type="ORF">S01H1_10535</name>
</gene>
<organism evidence="3">
    <name type="scientific">marine sediment metagenome</name>
    <dbReference type="NCBI Taxonomy" id="412755"/>
    <lineage>
        <taxon>unclassified sequences</taxon>
        <taxon>metagenomes</taxon>
        <taxon>ecological metagenomes</taxon>
    </lineage>
</organism>
<name>X0RUB4_9ZZZZ</name>
<dbReference type="GO" id="GO:0005829">
    <property type="term" value="C:cytosol"/>
    <property type="evidence" value="ECO:0007669"/>
    <property type="project" value="TreeGrafter"/>
</dbReference>
<dbReference type="PANTHER" id="PTHR10192:SF5">
    <property type="entry name" value="GEPHYRIN"/>
    <property type="match status" value="1"/>
</dbReference>
<dbReference type="InterPro" id="IPR001453">
    <property type="entry name" value="MoaB/Mog_dom"/>
</dbReference>
<dbReference type="GO" id="GO:0061599">
    <property type="term" value="F:molybdopterin molybdotransferase activity"/>
    <property type="evidence" value="ECO:0007669"/>
    <property type="project" value="TreeGrafter"/>
</dbReference>
<feature type="non-terminal residue" evidence="3">
    <location>
        <position position="232"/>
    </location>
</feature>
<dbReference type="InterPro" id="IPR005110">
    <property type="entry name" value="MoeA_linker/N"/>
</dbReference>
<dbReference type="CDD" id="cd00887">
    <property type="entry name" value="MoeA"/>
    <property type="match status" value="1"/>
</dbReference>
<comment type="caution">
    <text evidence="3">The sequence shown here is derived from an EMBL/GenBank/DDBJ whole genome shotgun (WGS) entry which is preliminary data.</text>
</comment>
<reference evidence="3" key="1">
    <citation type="journal article" date="2014" name="Front. Microbiol.">
        <title>High frequency of phylogenetically diverse reductive dehalogenase-homologous genes in deep subseafloor sedimentary metagenomes.</title>
        <authorList>
            <person name="Kawai M."/>
            <person name="Futagami T."/>
            <person name="Toyoda A."/>
            <person name="Takaki Y."/>
            <person name="Nishi S."/>
            <person name="Hori S."/>
            <person name="Arai W."/>
            <person name="Tsubouchi T."/>
            <person name="Morono Y."/>
            <person name="Uchiyama I."/>
            <person name="Ito T."/>
            <person name="Fujiyama A."/>
            <person name="Inagaki F."/>
            <person name="Takami H."/>
        </authorList>
    </citation>
    <scope>NUCLEOTIDE SEQUENCE</scope>
    <source>
        <strain evidence="3">Expedition CK06-06</strain>
    </source>
</reference>
<dbReference type="GO" id="GO:0006777">
    <property type="term" value="P:Mo-molybdopterin cofactor biosynthetic process"/>
    <property type="evidence" value="ECO:0007669"/>
    <property type="project" value="TreeGrafter"/>
</dbReference>
<dbReference type="InterPro" id="IPR036135">
    <property type="entry name" value="MoeA_linker/N_sf"/>
</dbReference>
<dbReference type="Pfam" id="PF00994">
    <property type="entry name" value="MoCF_biosynth"/>
    <property type="match status" value="1"/>
</dbReference>
<dbReference type="SUPFAM" id="SSF53218">
    <property type="entry name" value="Molybdenum cofactor biosynthesis proteins"/>
    <property type="match status" value="1"/>
</dbReference>
<dbReference type="InterPro" id="IPR036425">
    <property type="entry name" value="MoaB/Mog-like_dom_sf"/>
</dbReference>
<evidence type="ECO:0000259" key="2">
    <source>
        <dbReference type="Pfam" id="PF03453"/>
    </source>
</evidence>
<dbReference type="Gene3D" id="3.90.105.10">
    <property type="entry name" value="Molybdopterin biosynthesis moea protein, domain 2"/>
    <property type="match status" value="1"/>
</dbReference>
<dbReference type="EMBL" id="BARS01005376">
    <property type="protein sequence ID" value="GAF72429.1"/>
    <property type="molecule type" value="Genomic_DNA"/>
</dbReference>